<sequence length="89" mass="9742">MTTTQTTTTLSKAITTPMTTITTTIMTTTTTKTAFQCYECSGADCGREGAAVMMNCPKCMVQRNPQDESKSFKKKHTSNSMINKNNSNN</sequence>
<organism evidence="2 3">
    <name type="scientific">Rotaria magnacalcarata</name>
    <dbReference type="NCBI Taxonomy" id="392030"/>
    <lineage>
        <taxon>Eukaryota</taxon>
        <taxon>Metazoa</taxon>
        <taxon>Spiralia</taxon>
        <taxon>Gnathifera</taxon>
        <taxon>Rotifera</taxon>
        <taxon>Eurotatoria</taxon>
        <taxon>Bdelloidea</taxon>
        <taxon>Philodinida</taxon>
        <taxon>Philodinidae</taxon>
        <taxon>Rotaria</taxon>
    </lineage>
</organism>
<dbReference type="EMBL" id="CAJOBI010040786">
    <property type="protein sequence ID" value="CAF4323278.1"/>
    <property type="molecule type" value="Genomic_DNA"/>
</dbReference>
<feature type="region of interest" description="Disordered" evidence="1">
    <location>
        <begin position="63"/>
        <end position="89"/>
    </location>
</feature>
<evidence type="ECO:0000256" key="1">
    <source>
        <dbReference type="SAM" id="MobiDB-lite"/>
    </source>
</evidence>
<accession>A0A8S2U8B1</accession>
<name>A0A8S2U8B1_9BILA</name>
<evidence type="ECO:0000313" key="3">
    <source>
        <dbReference type="Proteomes" id="UP000676336"/>
    </source>
</evidence>
<dbReference type="AlphaFoldDB" id="A0A8S2U8B1"/>
<evidence type="ECO:0000313" key="2">
    <source>
        <dbReference type="EMBL" id="CAF4323278.1"/>
    </source>
</evidence>
<comment type="caution">
    <text evidence="2">The sequence shown here is derived from an EMBL/GenBank/DDBJ whole genome shotgun (WGS) entry which is preliminary data.</text>
</comment>
<dbReference type="Proteomes" id="UP000676336">
    <property type="component" value="Unassembled WGS sequence"/>
</dbReference>
<feature type="compositionally biased region" description="Low complexity" evidence="1">
    <location>
        <begin position="78"/>
        <end position="89"/>
    </location>
</feature>
<gene>
    <name evidence="2" type="ORF">SMN809_LOCUS27048</name>
</gene>
<reference evidence="2" key="1">
    <citation type="submission" date="2021-02" db="EMBL/GenBank/DDBJ databases">
        <authorList>
            <person name="Nowell W R."/>
        </authorList>
    </citation>
    <scope>NUCLEOTIDE SEQUENCE</scope>
</reference>
<protein>
    <submittedName>
        <fullName evidence="2">Uncharacterized protein</fullName>
    </submittedName>
</protein>
<proteinExistence type="predicted"/>